<feature type="compositionally biased region" description="Polar residues" evidence="1">
    <location>
        <begin position="44"/>
        <end position="72"/>
    </location>
</feature>
<reference evidence="3" key="5">
    <citation type="submission" date="2018-04" db="UniProtKB">
        <authorList>
            <consortium name="EnsemblFungi"/>
        </authorList>
    </citation>
    <scope>IDENTIFICATION</scope>
    <source>
        <strain evidence="3">R3-111a-1</strain>
    </source>
</reference>
<dbReference type="Proteomes" id="UP000006039">
    <property type="component" value="Unassembled WGS sequence"/>
</dbReference>
<accession>J3NKQ0</accession>
<sequence>MLVETSGGPPPRRFGQGPKKLASDVSRLLTTSAVRGCRLRPAPAQSTRCHPSSPTSKKSNQPGSQLASQLASQHVRHITAGRHQPCFSSGRPAYSP</sequence>
<evidence type="ECO:0000313" key="2">
    <source>
        <dbReference type="EMBL" id="EJT81867.1"/>
    </source>
</evidence>
<feature type="region of interest" description="Disordered" evidence="1">
    <location>
        <begin position="1"/>
        <end position="96"/>
    </location>
</feature>
<dbReference type="GeneID" id="20342299"/>
<dbReference type="HOGENOM" id="CLU_2359853_0_0_1"/>
<dbReference type="VEuPathDB" id="FungiDB:GGTG_01841"/>
<evidence type="ECO:0000313" key="4">
    <source>
        <dbReference type="Proteomes" id="UP000006039"/>
    </source>
</evidence>
<dbReference type="RefSeq" id="XP_009217876.1">
    <property type="nucleotide sequence ID" value="XM_009219612.1"/>
</dbReference>
<reference evidence="2" key="2">
    <citation type="submission" date="2010-07" db="EMBL/GenBank/DDBJ databases">
        <authorList>
            <consortium name="The Broad Institute Genome Sequencing Platform"/>
            <consortium name="Broad Institute Genome Sequencing Center for Infectious Disease"/>
            <person name="Ma L.-J."/>
            <person name="Dead R."/>
            <person name="Young S."/>
            <person name="Zeng Q."/>
            <person name="Koehrsen M."/>
            <person name="Alvarado L."/>
            <person name="Berlin A."/>
            <person name="Chapman S.B."/>
            <person name="Chen Z."/>
            <person name="Freedman E."/>
            <person name="Gellesch M."/>
            <person name="Goldberg J."/>
            <person name="Griggs A."/>
            <person name="Gujja S."/>
            <person name="Heilman E.R."/>
            <person name="Heiman D."/>
            <person name="Hepburn T."/>
            <person name="Howarth C."/>
            <person name="Jen D."/>
            <person name="Larson L."/>
            <person name="Mehta T."/>
            <person name="Neiman D."/>
            <person name="Pearson M."/>
            <person name="Roberts A."/>
            <person name="Saif S."/>
            <person name="Shea T."/>
            <person name="Shenoy N."/>
            <person name="Sisk P."/>
            <person name="Stolte C."/>
            <person name="Sykes S."/>
            <person name="Walk T."/>
            <person name="White J."/>
            <person name="Yandava C."/>
            <person name="Haas B."/>
            <person name="Nusbaum C."/>
            <person name="Birren B."/>
        </authorList>
    </citation>
    <scope>NUCLEOTIDE SEQUENCE</scope>
    <source>
        <strain evidence="2">R3-111a-1</strain>
    </source>
</reference>
<proteinExistence type="predicted"/>
<dbReference type="EMBL" id="GL385395">
    <property type="protein sequence ID" value="EJT81867.1"/>
    <property type="molecule type" value="Genomic_DNA"/>
</dbReference>
<organism evidence="2">
    <name type="scientific">Gaeumannomyces tritici (strain R3-111a-1)</name>
    <name type="common">Wheat and barley take-all root rot fungus</name>
    <name type="synonym">Gaeumannomyces graminis var. tritici</name>
    <dbReference type="NCBI Taxonomy" id="644352"/>
    <lineage>
        <taxon>Eukaryota</taxon>
        <taxon>Fungi</taxon>
        <taxon>Dikarya</taxon>
        <taxon>Ascomycota</taxon>
        <taxon>Pezizomycotina</taxon>
        <taxon>Sordariomycetes</taxon>
        <taxon>Sordariomycetidae</taxon>
        <taxon>Magnaporthales</taxon>
        <taxon>Magnaporthaceae</taxon>
        <taxon>Gaeumannomyces</taxon>
    </lineage>
</organism>
<keyword evidence="4" id="KW-1185">Reference proteome</keyword>
<dbReference type="EnsemblFungi" id="EJT81867">
    <property type="protein sequence ID" value="EJT81867"/>
    <property type="gene ID" value="GGTG_01841"/>
</dbReference>
<gene>
    <name evidence="3" type="primary">20342299</name>
    <name evidence="2" type="ORF">GGTG_01841</name>
</gene>
<reference evidence="2" key="3">
    <citation type="submission" date="2010-09" db="EMBL/GenBank/DDBJ databases">
        <title>Annotation of Gaeumannomyces graminis var. tritici R3-111a-1.</title>
        <authorList>
            <consortium name="The Broad Institute Genome Sequencing Platform"/>
            <person name="Ma L.-J."/>
            <person name="Dead R."/>
            <person name="Young S.K."/>
            <person name="Zeng Q."/>
            <person name="Gargeya S."/>
            <person name="Fitzgerald M."/>
            <person name="Haas B."/>
            <person name="Abouelleil A."/>
            <person name="Alvarado L."/>
            <person name="Arachchi H.M."/>
            <person name="Berlin A."/>
            <person name="Brown A."/>
            <person name="Chapman S.B."/>
            <person name="Chen Z."/>
            <person name="Dunbar C."/>
            <person name="Freedman E."/>
            <person name="Gearin G."/>
            <person name="Gellesch M."/>
            <person name="Goldberg J."/>
            <person name="Griggs A."/>
            <person name="Gujja S."/>
            <person name="Heiman D."/>
            <person name="Howarth C."/>
            <person name="Larson L."/>
            <person name="Lui A."/>
            <person name="MacDonald P.J.P."/>
            <person name="Mehta T."/>
            <person name="Montmayeur A."/>
            <person name="Murphy C."/>
            <person name="Neiman D."/>
            <person name="Pearson M."/>
            <person name="Priest M."/>
            <person name="Roberts A."/>
            <person name="Saif S."/>
            <person name="Shea T."/>
            <person name="Shenoy N."/>
            <person name="Sisk P."/>
            <person name="Stolte C."/>
            <person name="Sykes S."/>
            <person name="Yandava C."/>
            <person name="Wortman J."/>
            <person name="Nusbaum C."/>
            <person name="Birren B."/>
        </authorList>
    </citation>
    <scope>NUCLEOTIDE SEQUENCE</scope>
    <source>
        <strain evidence="2">R3-111a-1</strain>
    </source>
</reference>
<name>J3NKQ0_GAET3</name>
<evidence type="ECO:0000313" key="3">
    <source>
        <dbReference type="EnsemblFungi" id="EJT81867"/>
    </source>
</evidence>
<protein>
    <submittedName>
        <fullName evidence="2 3">Uncharacterized protein</fullName>
    </submittedName>
</protein>
<dbReference type="AlphaFoldDB" id="J3NKQ0"/>
<reference evidence="4" key="1">
    <citation type="submission" date="2010-07" db="EMBL/GenBank/DDBJ databases">
        <title>The genome sequence of Gaeumannomyces graminis var. tritici strain R3-111a-1.</title>
        <authorList>
            <consortium name="The Broad Institute Genome Sequencing Platform"/>
            <person name="Ma L.-J."/>
            <person name="Dead R."/>
            <person name="Young S."/>
            <person name="Zeng Q."/>
            <person name="Koehrsen M."/>
            <person name="Alvarado L."/>
            <person name="Berlin A."/>
            <person name="Chapman S.B."/>
            <person name="Chen Z."/>
            <person name="Freedman E."/>
            <person name="Gellesch M."/>
            <person name="Goldberg J."/>
            <person name="Griggs A."/>
            <person name="Gujja S."/>
            <person name="Heilman E.R."/>
            <person name="Heiman D."/>
            <person name="Hepburn T."/>
            <person name="Howarth C."/>
            <person name="Jen D."/>
            <person name="Larson L."/>
            <person name="Mehta T."/>
            <person name="Neiman D."/>
            <person name="Pearson M."/>
            <person name="Roberts A."/>
            <person name="Saif S."/>
            <person name="Shea T."/>
            <person name="Shenoy N."/>
            <person name="Sisk P."/>
            <person name="Stolte C."/>
            <person name="Sykes S."/>
            <person name="Walk T."/>
            <person name="White J."/>
            <person name="Yandava C."/>
            <person name="Haas B."/>
            <person name="Nusbaum C."/>
            <person name="Birren B."/>
        </authorList>
    </citation>
    <scope>NUCLEOTIDE SEQUENCE [LARGE SCALE GENOMIC DNA]</scope>
    <source>
        <strain evidence="4">R3-111a-1</strain>
    </source>
</reference>
<reference evidence="3" key="4">
    <citation type="journal article" date="2015" name="G3 (Bethesda)">
        <title>Genome sequences of three phytopathogenic species of the Magnaporthaceae family of fungi.</title>
        <authorList>
            <person name="Okagaki L.H."/>
            <person name="Nunes C.C."/>
            <person name="Sailsbery J."/>
            <person name="Clay B."/>
            <person name="Brown D."/>
            <person name="John T."/>
            <person name="Oh Y."/>
            <person name="Young N."/>
            <person name="Fitzgerald M."/>
            <person name="Haas B.J."/>
            <person name="Zeng Q."/>
            <person name="Young S."/>
            <person name="Adiconis X."/>
            <person name="Fan L."/>
            <person name="Levin J.Z."/>
            <person name="Mitchell T.K."/>
            <person name="Okubara P.A."/>
            <person name="Farman M.L."/>
            <person name="Kohn L.M."/>
            <person name="Birren B."/>
            <person name="Ma L.-J."/>
            <person name="Dean R.A."/>
        </authorList>
    </citation>
    <scope>NUCLEOTIDE SEQUENCE</scope>
    <source>
        <strain evidence="3">R3-111a-1</strain>
    </source>
</reference>
<evidence type="ECO:0000256" key="1">
    <source>
        <dbReference type="SAM" id="MobiDB-lite"/>
    </source>
</evidence>